<dbReference type="GO" id="GO:0045944">
    <property type="term" value="P:positive regulation of transcription by RNA polymerase II"/>
    <property type="evidence" value="ECO:0007669"/>
    <property type="project" value="TreeGrafter"/>
</dbReference>
<dbReference type="GO" id="GO:0008270">
    <property type="term" value="F:zinc ion binding"/>
    <property type="evidence" value="ECO:0007669"/>
    <property type="project" value="InterPro"/>
</dbReference>
<evidence type="ECO:0000313" key="5">
    <source>
        <dbReference type="Proteomes" id="UP001056384"/>
    </source>
</evidence>
<dbReference type="PANTHER" id="PTHR37534:SF3">
    <property type="entry name" value="ZN(II)2CYS6 TRANSCRIPTION FACTOR (EUROFUNG)"/>
    <property type="match status" value="1"/>
</dbReference>
<proteinExistence type="predicted"/>
<dbReference type="InterPro" id="IPR021858">
    <property type="entry name" value="Fun_TF"/>
</dbReference>
<dbReference type="PANTHER" id="PTHR37534">
    <property type="entry name" value="TRANSCRIPTIONAL ACTIVATOR PROTEIN UGA3"/>
    <property type="match status" value="1"/>
</dbReference>
<evidence type="ECO:0000256" key="1">
    <source>
        <dbReference type="ARBA" id="ARBA00004123"/>
    </source>
</evidence>
<dbReference type="Proteomes" id="UP001056384">
    <property type="component" value="Chromosome 1"/>
</dbReference>
<feature type="compositionally biased region" description="Low complexity" evidence="3">
    <location>
        <begin position="42"/>
        <end position="54"/>
    </location>
</feature>
<dbReference type="GO" id="GO:0005634">
    <property type="term" value="C:nucleus"/>
    <property type="evidence" value="ECO:0007669"/>
    <property type="project" value="UniProtKB-SubCell"/>
</dbReference>
<protein>
    <submittedName>
        <fullName evidence="4">Zn(2)-C6 fungal-type DNA-binding domain, fungal transcription factor</fullName>
    </submittedName>
</protein>
<feature type="region of interest" description="Disordered" evidence="3">
    <location>
        <begin position="24"/>
        <end position="91"/>
    </location>
</feature>
<dbReference type="GO" id="GO:0000981">
    <property type="term" value="F:DNA-binding transcription factor activity, RNA polymerase II-specific"/>
    <property type="evidence" value="ECO:0007669"/>
    <property type="project" value="InterPro"/>
</dbReference>
<feature type="compositionally biased region" description="Basic and acidic residues" evidence="3">
    <location>
        <begin position="66"/>
        <end position="81"/>
    </location>
</feature>
<evidence type="ECO:0000256" key="2">
    <source>
        <dbReference type="ARBA" id="ARBA00023242"/>
    </source>
</evidence>
<name>A0A9Q9AKV6_9PEZI</name>
<evidence type="ECO:0000313" key="4">
    <source>
        <dbReference type="EMBL" id="USW47998.1"/>
    </source>
</evidence>
<keyword evidence="2" id="KW-0539">Nucleus</keyword>
<accession>A0A9Q9AKV6</accession>
<sequence>MKCDEVKPQCGPCAKGNRPCVYGAALSPLDTGRANAPPENQPYYAASAAASSPAQDRTSRPSITSESDRHHLPVEQLESHTNKPWPQTPVDDHLQITSPQSSYSNSTGYGTEVAPLRWFGLLAGDAATGSLDVPSLEVLSDAALARRHEIYPDSVATSESRRSSSRPYLGLEAFASQNPSKLLQISAFSSTTNGVSGAEDERQQWQAMQPIQLKDHEFDIFQRFVKGISLWIDLFDPLKHFSSFVPRLALHNEGLMKALLALGARHLSIKPMRTGEANVDRTAAVQYYYETLQYLQTAMQFTTYKNSRELLATVLIVSMYEMIDGAGKGWERHLKGVFWIQRSREINGESGGLEQAVWWAWLRQDVWAAFRENRRCFSFFRPTKSYQAMDIWDMASRVVYILAQSVNYSSREEKQLGEGELSNRILRANTLLNMLEEWRNSVSIHFNPLPVEGPSNRAFRPIWIHPPALGVSLQMFCMARILLLIHQPAAGGYLEYLQRDKIITECIDTIGGIAMKLTDDASRLMSTQCLYAAGLYCTDDMKRQYLAELIQDHQGHTGWPVNTDLAEELRVEWTKQPQGREG</sequence>
<organism evidence="4 5">
    <name type="scientific">Septoria linicola</name>
    <dbReference type="NCBI Taxonomy" id="215465"/>
    <lineage>
        <taxon>Eukaryota</taxon>
        <taxon>Fungi</taxon>
        <taxon>Dikarya</taxon>
        <taxon>Ascomycota</taxon>
        <taxon>Pezizomycotina</taxon>
        <taxon>Dothideomycetes</taxon>
        <taxon>Dothideomycetidae</taxon>
        <taxon>Mycosphaerellales</taxon>
        <taxon>Mycosphaerellaceae</taxon>
        <taxon>Septoria</taxon>
    </lineage>
</organism>
<comment type="subcellular location">
    <subcellularLocation>
        <location evidence="1">Nucleus</location>
    </subcellularLocation>
</comment>
<reference evidence="4" key="1">
    <citation type="submission" date="2022-06" db="EMBL/GenBank/DDBJ databases">
        <title>Complete genome sequences of two strains of the flax pathogen Septoria linicola.</title>
        <authorList>
            <person name="Lapalu N."/>
            <person name="Simon A."/>
            <person name="Demenou B."/>
            <person name="Paumier D."/>
            <person name="Guillot M.-P."/>
            <person name="Gout L."/>
            <person name="Valade R."/>
        </authorList>
    </citation>
    <scope>NUCLEOTIDE SEQUENCE</scope>
    <source>
        <strain evidence="4">SE15195</strain>
    </source>
</reference>
<dbReference type="AlphaFoldDB" id="A0A9Q9AKV6"/>
<gene>
    <name evidence="4" type="ORF">Slin15195_G013170</name>
</gene>
<dbReference type="InterPro" id="IPR001138">
    <property type="entry name" value="Zn2Cys6_DnaBD"/>
</dbReference>
<keyword evidence="5" id="KW-1185">Reference proteome</keyword>
<dbReference type="EMBL" id="CP099418">
    <property type="protein sequence ID" value="USW47998.1"/>
    <property type="molecule type" value="Genomic_DNA"/>
</dbReference>
<dbReference type="Pfam" id="PF11951">
    <property type="entry name" value="Fungal_trans_2"/>
    <property type="match status" value="1"/>
</dbReference>
<evidence type="ECO:0000256" key="3">
    <source>
        <dbReference type="SAM" id="MobiDB-lite"/>
    </source>
</evidence>
<keyword evidence="4" id="KW-0238">DNA-binding</keyword>
<dbReference type="CDD" id="cd00067">
    <property type="entry name" value="GAL4"/>
    <property type="match status" value="1"/>
</dbReference>
<dbReference type="OrthoDB" id="5319341at2759"/>
<dbReference type="GO" id="GO:0000976">
    <property type="term" value="F:transcription cis-regulatory region binding"/>
    <property type="evidence" value="ECO:0007669"/>
    <property type="project" value="TreeGrafter"/>
</dbReference>